<feature type="domain" description="LysM" evidence="3">
    <location>
        <begin position="385"/>
        <end position="431"/>
    </location>
</feature>
<dbReference type="OrthoDB" id="5985073at2759"/>
<dbReference type="Pfam" id="PF01476">
    <property type="entry name" value="LysM"/>
    <property type="match status" value="3"/>
</dbReference>
<dbReference type="Proteomes" id="UP000243723">
    <property type="component" value="Unassembled WGS sequence"/>
</dbReference>
<dbReference type="EMBL" id="NHZQ01000060">
    <property type="protein sequence ID" value="PSK56663.1"/>
    <property type="molecule type" value="Genomic_DNA"/>
</dbReference>
<dbReference type="PANTHER" id="PTHR34997">
    <property type="entry name" value="AM15"/>
    <property type="match status" value="1"/>
</dbReference>
<keyword evidence="1" id="KW-0147">Chitin-binding</keyword>
<dbReference type="SMART" id="SM00257">
    <property type="entry name" value="LysM"/>
    <property type="match status" value="1"/>
</dbReference>
<keyword evidence="2" id="KW-0843">Virulence</keyword>
<comment type="caution">
    <text evidence="4">The sequence shown here is derived from an EMBL/GenBank/DDBJ whole genome shotgun (WGS) entry which is preliminary data.</text>
</comment>
<dbReference type="STRING" id="40998.A0A2P8A874"/>
<feature type="domain" description="LysM" evidence="3">
    <location>
        <begin position="165"/>
        <end position="211"/>
    </location>
</feature>
<evidence type="ECO:0000313" key="4">
    <source>
        <dbReference type="EMBL" id="PSK56663.1"/>
    </source>
</evidence>
<keyword evidence="5" id="KW-1185">Reference proteome</keyword>
<dbReference type="CDD" id="cd00118">
    <property type="entry name" value="LysM"/>
    <property type="match status" value="2"/>
</dbReference>
<evidence type="ECO:0000313" key="5">
    <source>
        <dbReference type="Proteomes" id="UP000243723"/>
    </source>
</evidence>
<dbReference type="AlphaFoldDB" id="A0A2P8A874"/>
<accession>A0A2P8A874</accession>
<dbReference type="Gene3D" id="3.10.350.10">
    <property type="entry name" value="LysM domain"/>
    <property type="match status" value="4"/>
</dbReference>
<dbReference type="GO" id="GO:0008061">
    <property type="term" value="F:chitin binding"/>
    <property type="evidence" value="ECO:0007669"/>
    <property type="project" value="UniProtKB-KW"/>
</dbReference>
<organism evidence="4 5">
    <name type="scientific">Elsinoe australis</name>
    <dbReference type="NCBI Taxonomy" id="40998"/>
    <lineage>
        <taxon>Eukaryota</taxon>
        <taxon>Fungi</taxon>
        <taxon>Dikarya</taxon>
        <taxon>Ascomycota</taxon>
        <taxon>Pezizomycotina</taxon>
        <taxon>Dothideomycetes</taxon>
        <taxon>Dothideomycetidae</taxon>
        <taxon>Myriangiales</taxon>
        <taxon>Elsinoaceae</taxon>
        <taxon>Elsinoe</taxon>
    </lineage>
</organism>
<evidence type="ECO:0000256" key="2">
    <source>
        <dbReference type="ARBA" id="ARBA00023026"/>
    </source>
</evidence>
<dbReference type="InterPro" id="IPR052210">
    <property type="entry name" value="LysM1-like"/>
</dbReference>
<dbReference type="InterPro" id="IPR036779">
    <property type="entry name" value="LysM_dom_sf"/>
</dbReference>
<protein>
    <recommendedName>
        <fullName evidence="3">LysM domain-containing protein</fullName>
    </recommendedName>
</protein>
<dbReference type="PANTHER" id="PTHR34997:SF1">
    <property type="entry name" value="PEPTIDOGLYCAN-BINDING LYSIN DOMAIN"/>
    <property type="match status" value="1"/>
</dbReference>
<evidence type="ECO:0000259" key="3">
    <source>
        <dbReference type="PROSITE" id="PS51782"/>
    </source>
</evidence>
<proteinExistence type="predicted"/>
<name>A0A2P8A874_9PEZI</name>
<evidence type="ECO:0000256" key="1">
    <source>
        <dbReference type="ARBA" id="ARBA00022669"/>
    </source>
</evidence>
<dbReference type="SUPFAM" id="SSF54106">
    <property type="entry name" value="LysM domain"/>
    <property type="match status" value="2"/>
</dbReference>
<sequence length="433" mass="45904">MDGLIVLSLPQGQSLTPTASSDAPIVTRPVTAAPVPTNARDGSNRQCGAWYTVRGGDTCSLITLAESISLTNLYFLNPSIDGNCTNLLLDIAYCVQAVGTITTYSGYPTTSQWITLPPRSTRISATATKTVYSGIVPTKSQMPIVSGTKEDCAIYRNYDSQDPAKFRSGVDINGCPYVAYSYGISVNDLLQWNPGLSAENCALQAGFSYCVRASAGHVPSADSASLCDQTTAIMLGTDSTCVCLAKIYSYFNLTYTCAMLAEDYRITSQDLTRWNPWVGTDCDKGLFADLSYYDERAVCIGVNSTVPSATASTPPTTATTSTVVFADLPGPTRADMAKDFGSNCENLWLGYSYCVLGPATAITGSGGSPAPPAPTQNGLASSCTKFYVVEAGDSCWKIQTTYEITATQLQSWNPAVGADCLNLWVGYAVCVAA</sequence>
<dbReference type="PROSITE" id="PS51782">
    <property type="entry name" value="LYSM"/>
    <property type="match status" value="3"/>
</dbReference>
<dbReference type="InterPro" id="IPR018392">
    <property type="entry name" value="LysM"/>
</dbReference>
<gene>
    <name evidence="4" type="ORF">B9Z65_6287</name>
</gene>
<reference evidence="4 5" key="1">
    <citation type="submission" date="2017-05" db="EMBL/GenBank/DDBJ databases">
        <title>Draft genome sequence of Elsinoe australis.</title>
        <authorList>
            <person name="Cheng Q."/>
        </authorList>
    </citation>
    <scope>NUCLEOTIDE SEQUENCE [LARGE SCALE GENOMIC DNA]</scope>
    <source>
        <strain evidence="4 5">NL1</strain>
    </source>
</reference>
<feature type="domain" description="LysM" evidence="3">
    <location>
        <begin position="49"/>
        <end position="95"/>
    </location>
</feature>